<evidence type="ECO:0000256" key="4">
    <source>
        <dbReference type="SAM" id="MobiDB-lite"/>
    </source>
</evidence>
<gene>
    <name evidence="6" type="ORF">OUZ56_003229</name>
</gene>
<feature type="compositionally biased region" description="Basic residues" evidence="4">
    <location>
        <begin position="251"/>
        <end position="260"/>
    </location>
</feature>
<organism evidence="6 7">
    <name type="scientific">Daphnia magna</name>
    <dbReference type="NCBI Taxonomy" id="35525"/>
    <lineage>
        <taxon>Eukaryota</taxon>
        <taxon>Metazoa</taxon>
        <taxon>Ecdysozoa</taxon>
        <taxon>Arthropoda</taxon>
        <taxon>Crustacea</taxon>
        <taxon>Branchiopoda</taxon>
        <taxon>Diplostraca</taxon>
        <taxon>Cladocera</taxon>
        <taxon>Anomopoda</taxon>
        <taxon>Daphniidae</taxon>
        <taxon>Daphnia</taxon>
    </lineage>
</organism>
<evidence type="ECO:0000313" key="6">
    <source>
        <dbReference type="EMBL" id="KAK4021311.1"/>
    </source>
</evidence>
<evidence type="ECO:0000256" key="3">
    <source>
        <dbReference type="ARBA" id="ARBA00025466"/>
    </source>
</evidence>
<comment type="caution">
    <text evidence="6">The sequence shown here is derived from an EMBL/GenBank/DDBJ whole genome shotgun (WGS) entry which is preliminary data.</text>
</comment>
<proteinExistence type="predicted"/>
<dbReference type="Proteomes" id="UP001234178">
    <property type="component" value="Unassembled WGS sequence"/>
</dbReference>
<dbReference type="PANTHER" id="PTHR23098:SF16">
    <property type="entry name" value="REGULATORY PROTEIN ZESTE"/>
    <property type="match status" value="1"/>
</dbReference>
<evidence type="ECO:0000313" key="7">
    <source>
        <dbReference type="Proteomes" id="UP001234178"/>
    </source>
</evidence>
<dbReference type="Pfam" id="PF13873">
    <property type="entry name" value="Myb_DNA-bind_5"/>
    <property type="match status" value="1"/>
</dbReference>
<evidence type="ECO:0000259" key="5">
    <source>
        <dbReference type="Pfam" id="PF13873"/>
    </source>
</evidence>
<feature type="domain" description="Myb/SANT-like DNA-binding" evidence="5">
    <location>
        <begin position="13"/>
        <end position="86"/>
    </location>
</feature>
<dbReference type="PANTHER" id="PTHR23098">
    <property type="entry name" value="AGAP001331-PA-RELATED"/>
    <property type="match status" value="1"/>
</dbReference>
<feature type="region of interest" description="Disordered" evidence="4">
    <location>
        <begin position="242"/>
        <end position="265"/>
    </location>
</feature>
<protein>
    <recommendedName>
        <fullName evidence="2">Regulatory protein zeste</fullName>
    </recommendedName>
</protein>
<comment type="function">
    <text evidence="3">Involved in transvection phenomena (= synapsis-dependent gene expression), where the synaptic pairing of chromosomes carrying genes with which zeste interacts influences the expression of these genes. Zeste binds to DNA and stimulates transcription from a nearby promoter.</text>
</comment>
<dbReference type="InterPro" id="IPR028002">
    <property type="entry name" value="Myb_DNA-bind_5"/>
</dbReference>
<dbReference type="EMBL" id="JAOYFB010000036">
    <property type="protein sequence ID" value="KAK4021311.1"/>
    <property type="molecule type" value="Genomic_DNA"/>
</dbReference>
<name>A0ABR0A850_9CRUS</name>
<accession>A0ABR0A850</accession>
<evidence type="ECO:0000256" key="2">
    <source>
        <dbReference type="ARBA" id="ARBA00016807"/>
    </source>
</evidence>
<comment type="subunit">
    <text evidence="1">Self-associates forming complexes of several hundred monomers.</text>
</comment>
<sequence length="378" mass="41861">MSGKFMRKPKRDQWLQKEVDTLLDQAIIYKEILDGKHAHNVSQIDKQNMWKQITIIIHQEHPERPEKTVDIVKKKWQNFTAAARTAIRNYNAGLTETGGGPLGNNGVLSPMYYKYHEKVLRLDNPSVAATAIPGSVSTDDPILSDKTNQLLIMEHILGRPSNNKADFNEDEGDENPHQDDTINFIECALTNTSDEQGKDYLSASDNESRPNDISLLRTPTPGQLAIENGLNPEHQSAALTSKNTAADKGKSLGKKSHVVAKRSNSTPIPSISADISKTVSLKSISVDSSVDSVSPSPTSAFLSFKRKRASLTLRQTVKRAKFSVCNLADSAAKSRLTDARLRVLISIVTVREMLNEPLEKTEIPPDLLNLLYNVEENI</sequence>
<keyword evidence="7" id="KW-1185">Reference proteome</keyword>
<reference evidence="6 7" key="1">
    <citation type="journal article" date="2023" name="Nucleic Acids Res.">
        <title>The hologenome of Daphnia magna reveals possible DNA methylation and microbiome-mediated evolution of the host genome.</title>
        <authorList>
            <person name="Chaturvedi A."/>
            <person name="Li X."/>
            <person name="Dhandapani V."/>
            <person name="Marshall H."/>
            <person name="Kissane S."/>
            <person name="Cuenca-Cambronero M."/>
            <person name="Asole G."/>
            <person name="Calvet F."/>
            <person name="Ruiz-Romero M."/>
            <person name="Marangio P."/>
            <person name="Guigo R."/>
            <person name="Rago D."/>
            <person name="Mirbahai L."/>
            <person name="Eastwood N."/>
            <person name="Colbourne J.K."/>
            <person name="Zhou J."/>
            <person name="Mallon E."/>
            <person name="Orsini L."/>
        </authorList>
    </citation>
    <scope>NUCLEOTIDE SEQUENCE [LARGE SCALE GENOMIC DNA]</scope>
    <source>
        <strain evidence="6">LRV0_1</strain>
    </source>
</reference>
<evidence type="ECO:0000256" key="1">
    <source>
        <dbReference type="ARBA" id="ARBA00011764"/>
    </source>
</evidence>